<evidence type="ECO:0000256" key="3">
    <source>
        <dbReference type="ARBA" id="ARBA00012438"/>
    </source>
</evidence>
<dbReference type="GO" id="GO:0007234">
    <property type="term" value="P:osmosensory signaling via phosphorelay pathway"/>
    <property type="evidence" value="ECO:0007669"/>
    <property type="project" value="TreeGrafter"/>
</dbReference>
<dbReference type="InterPro" id="IPR003661">
    <property type="entry name" value="HisK_dim/P_dom"/>
</dbReference>
<keyword evidence="10 13" id="KW-1133">Transmembrane helix</keyword>
<accession>A0A0S6UC33</accession>
<dbReference type="Gene3D" id="3.30.450.20">
    <property type="entry name" value="PAS domain"/>
    <property type="match status" value="1"/>
</dbReference>
<gene>
    <name evidence="17" type="ORF">MTY_1886</name>
</gene>
<evidence type="ECO:0000259" key="14">
    <source>
        <dbReference type="PROSITE" id="PS50109"/>
    </source>
</evidence>
<keyword evidence="9" id="KW-0067">ATP-binding</keyword>
<keyword evidence="8 17" id="KW-0418">Kinase</keyword>
<evidence type="ECO:0000256" key="11">
    <source>
        <dbReference type="ARBA" id="ARBA00023012"/>
    </source>
</evidence>
<dbReference type="PROSITE" id="PS50885">
    <property type="entry name" value="HAMP"/>
    <property type="match status" value="1"/>
</dbReference>
<dbReference type="GO" id="GO:0000155">
    <property type="term" value="F:phosphorelay sensor kinase activity"/>
    <property type="evidence" value="ECO:0007669"/>
    <property type="project" value="InterPro"/>
</dbReference>
<dbReference type="InterPro" id="IPR036890">
    <property type="entry name" value="HATPase_C_sf"/>
</dbReference>
<dbReference type="CDD" id="cd00082">
    <property type="entry name" value="HisKA"/>
    <property type="match status" value="1"/>
</dbReference>
<dbReference type="SUPFAM" id="SSF158472">
    <property type="entry name" value="HAMP domain-like"/>
    <property type="match status" value="1"/>
</dbReference>
<protein>
    <recommendedName>
        <fullName evidence="3">histidine kinase</fullName>
        <ecNumber evidence="3">2.7.13.3</ecNumber>
    </recommendedName>
</protein>
<dbReference type="GO" id="GO:0000156">
    <property type="term" value="F:phosphorelay response regulator activity"/>
    <property type="evidence" value="ECO:0007669"/>
    <property type="project" value="TreeGrafter"/>
</dbReference>
<dbReference type="PROSITE" id="PS50112">
    <property type="entry name" value="PAS"/>
    <property type="match status" value="1"/>
</dbReference>
<dbReference type="SUPFAM" id="SSF47384">
    <property type="entry name" value="Homodimeric domain of signal transducing histidine kinase"/>
    <property type="match status" value="1"/>
</dbReference>
<dbReference type="InterPro" id="IPR003594">
    <property type="entry name" value="HATPase_dom"/>
</dbReference>
<dbReference type="InterPro" id="IPR050351">
    <property type="entry name" value="BphY/WalK/GraS-like"/>
</dbReference>
<dbReference type="InterPro" id="IPR000014">
    <property type="entry name" value="PAS"/>
</dbReference>
<evidence type="ECO:0000256" key="7">
    <source>
        <dbReference type="ARBA" id="ARBA00022741"/>
    </source>
</evidence>
<dbReference type="InterPro" id="IPR004358">
    <property type="entry name" value="Sig_transdc_His_kin-like_C"/>
</dbReference>
<dbReference type="InterPro" id="IPR035965">
    <property type="entry name" value="PAS-like_dom_sf"/>
</dbReference>
<dbReference type="Pfam" id="PF00512">
    <property type="entry name" value="HisKA"/>
    <property type="match status" value="1"/>
</dbReference>
<dbReference type="InterPro" id="IPR003660">
    <property type="entry name" value="HAMP_dom"/>
</dbReference>
<dbReference type="FunFam" id="3.30.565.10:FF:000006">
    <property type="entry name" value="Sensor histidine kinase WalK"/>
    <property type="match status" value="1"/>
</dbReference>
<dbReference type="Gene3D" id="1.10.287.130">
    <property type="match status" value="1"/>
</dbReference>
<feature type="transmembrane region" description="Helical" evidence="13">
    <location>
        <begin position="12"/>
        <end position="38"/>
    </location>
</feature>
<evidence type="ECO:0000259" key="15">
    <source>
        <dbReference type="PROSITE" id="PS50112"/>
    </source>
</evidence>
<dbReference type="RefSeq" id="WP_025774263.1">
    <property type="nucleotide sequence ID" value="NZ_DF238840.1"/>
</dbReference>
<reference evidence="17" key="1">
    <citation type="journal article" date="2014" name="Gene">
        <title>Genome-guided analysis of transformation efficiency and carbon dioxide assimilation by Moorella thermoacetica Y72.</title>
        <authorList>
            <person name="Tsukahara K."/>
            <person name="Kita A."/>
            <person name="Nakashimada Y."/>
            <person name="Hoshino T."/>
            <person name="Murakami K."/>
        </authorList>
    </citation>
    <scope>NUCLEOTIDE SEQUENCE [LARGE SCALE GENOMIC DNA]</scope>
    <source>
        <strain evidence="17">Y72</strain>
    </source>
</reference>
<evidence type="ECO:0000256" key="4">
    <source>
        <dbReference type="ARBA" id="ARBA00022553"/>
    </source>
</evidence>
<keyword evidence="7" id="KW-0547">Nucleotide-binding</keyword>
<keyword evidence="12 13" id="KW-0472">Membrane</keyword>
<keyword evidence="11" id="KW-0902">Two-component regulatory system</keyword>
<evidence type="ECO:0000256" key="12">
    <source>
        <dbReference type="ARBA" id="ARBA00023136"/>
    </source>
</evidence>
<evidence type="ECO:0000256" key="1">
    <source>
        <dbReference type="ARBA" id="ARBA00000085"/>
    </source>
</evidence>
<proteinExistence type="predicted"/>
<evidence type="ECO:0000256" key="6">
    <source>
        <dbReference type="ARBA" id="ARBA00022692"/>
    </source>
</evidence>
<dbReference type="GO" id="GO:0016020">
    <property type="term" value="C:membrane"/>
    <property type="evidence" value="ECO:0007669"/>
    <property type="project" value="UniProtKB-SubCell"/>
</dbReference>
<dbReference type="Pfam" id="PF13188">
    <property type="entry name" value="PAS_8"/>
    <property type="match status" value="1"/>
</dbReference>
<dbReference type="GO" id="GO:0005524">
    <property type="term" value="F:ATP binding"/>
    <property type="evidence" value="ECO:0007669"/>
    <property type="project" value="UniProtKB-KW"/>
</dbReference>
<dbReference type="Proteomes" id="UP000063718">
    <property type="component" value="Unassembled WGS sequence"/>
</dbReference>
<dbReference type="CDD" id="cd00130">
    <property type="entry name" value="PAS"/>
    <property type="match status" value="1"/>
</dbReference>
<comment type="catalytic activity">
    <reaction evidence="1">
        <text>ATP + protein L-histidine = ADP + protein N-phospho-L-histidine.</text>
        <dbReference type="EC" id="2.7.13.3"/>
    </reaction>
</comment>
<feature type="domain" description="PAS" evidence="15">
    <location>
        <begin position="268"/>
        <end position="305"/>
    </location>
</feature>
<feature type="transmembrane region" description="Helical" evidence="13">
    <location>
        <begin position="190"/>
        <end position="210"/>
    </location>
</feature>
<keyword evidence="5" id="KW-0808">Transferase</keyword>
<dbReference type="SMART" id="SM00304">
    <property type="entry name" value="HAMP"/>
    <property type="match status" value="1"/>
</dbReference>
<dbReference type="Pfam" id="PF02518">
    <property type="entry name" value="HATPase_c"/>
    <property type="match status" value="1"/>
</dbReference>
<comment type="subcellular location">
    <subcellularLocation>
        <location evidence="2">Membrane</location>
        <topology evidence="2">Multi-pass membrane protein</topology>
    </subcellularLocation>
</comment>
<evidence type="ECO:0000256" key="5">
    <source>
        <dbReference type="ARBA" id="ARBA00022679"/>
    </source>
</evidence>
<feature type="domain" description="Histidine kinase" evidence="14">
    <location>
        <begin position="381"/>
        <end position="599"/>
    </location>
</feature>
<dbReference type="EC" id="2.7.13.3" evidence="3"/>
<evidence type="ECO:0000313" key="17">
    <source>
        <dbReference type="EMBL" id="GAF26546.1"/>
    </source>
</evidence>
<name>A0A0S6UC33_NEOTH</name>
<keyword evidence="4" id="KW-0597">Phosphoprotein</keyword>
<evidence type="ECO:0000256" key="2">
    <source>
        <dbReference type="ARBA" id="ARBA00004141"/>
    </source>
</evidence>
<dbReference type="CDD" id="cd06225">
    <property type="entry name" value="HAMP"/>
    <property type="match status" value="1"/>
</dbReference>
<dbReference type="SUPFAM" id="SSF55874">
    <property type="entry name" value="ATPase domain of HSP90 chaperone/DNA topoisomerase II/histidine kinase"/>
    <property type="match status" value="1"/>
</dbReference>
<dbReference type="SMART" id="SM00387">
    <property type="entry name" value="HATPase_c"/>
    <property type="match status" value="1"/>
</dbReference>
<feature type="domain" description="HAMP" evidence="16">
    <location>
        <begin position="211"/>
        <end position="263"/>
    </location>
</feature>
<evidence type="ECO:0000256" key="9">
    <source>
        <dbReference type="ARBA" id="ARBA00022840"/>
    </source>
</evidence>
<dbReference type="PANTHER" id="PTHR42878">
    <property type="entry name" value="TWO-COMPONENT HISTIDINE KINASE"/>
    <property type="match status" value="1"/>
</dbReference>
<dbReference type="EMBL" id="DF238840">
    <property type="protein sequence ID" value="GAF26546.1"/>
    <property type="molecule type" value="Genomic_DNA"/>
</dbReference>
<evidence type="ECO:0000256" key="10">
    <source>
        <dbReference type="ARBA" id="ARBA00022989"/>
    </source>
</evidence>
<organism evidence="17">
    <name type="scientific">Moorella thermoacetica Y72</name>
    <dbReference type="NCBI Taxonomy" id="1325331"/>
    <lineage>
        <taxon>Bacteria</taxon>
        <taxon>Bacillati</taxon>
        <taxon>Bacillota</taxon>
        <taxon>Clostridia</taxon>
        <taxon>Neomoorellales</taxon>
        <taxon>Neomoorellaceae</taxon>
        <taxon>Neomoorella</taxon>
    </lineage>
</organism>
<dbReference type="Gene3D" id="6.10.340.10">
    <property type="match status" value="1"/>
</dbReference>
<evidence type="ECO:0000256" key="13">
    <source>
        <dbReference type="SAM" id="Phobius"/>
    </source>
</evidence>
<dbReference type="Pfam" id="PF00672">
    <property type="entry name" value="HAMP"/>
    <property type="match status" value="1"/>
</dbReference>
<dbReference type="FunFam" id="1.10.287.130:FF:000001">
    <property type="entry name" value="Two-component sensor histidine kinase"/>
    <property type="match status" value="1"/>
</dbReference>
<dbReference type="PANTHER" id="PTHR42878:SF7">
    <property type="entry name" value="SENSOR HISTIDINE KINASE GLRK"/>
    <property type="match status" value="1"/>
</dbReference>
<dbReference type="SUPFAM" id="SSF55785">
    <property type="entry name" value="PYP-like sensor domain (PAS domain)"/>
    <property type="match status" value="1"/>
</dbReference>
<dbReference type="GO" id="GO:0030295">
    <property type="term" value="F:protein kinase activator activity"/>
    <property type="evidence" value="ECO:0007669"/>
    <property type="project" value="TreeGrafter"/>
</dbReference>
<dbReference type="AlphaFoldDB" id="A0A0S6UC33"/>
<dbReference type="SMART" id="SM00388">
    <property type="entry name" value="HisKA"/>
    <property type="match status" value="1"/>
</dbReference>
<dbReference type="InterPro" id="IPR005467">
    <property type="entry name" value="His_kinase_dom"/>
</dbReference>
<evidence type="ECO:0000259" key="16">
    <source>
        <dbReference type="PROSITE" id="PS50885"/>
    </source>
</evidence>
<dbReference type="PROSITE" id="PS50109">
    <property type="entry name" value="HIS_KIN"/>
    <property type="match status" value="1"/>
</dbReference>
<dbReference type="Gene3D" id="3.30.565.10">
    <property type="entry name" value="Histidine kinase-like ATPase, C-terminal domain"/>
    <property type="match status" value="1"/>
</dbReference>
<evidence type="ECO:0000256" key="8">
    <source>
        <dbReference type="ARBA" id="ARBA00022777"/>
    </source>
</evidence>
<keyword evidence="6 13" id="KW-0812">Transmembrane</keyword>
<dbReference type="PRINTS" id="PR00344">
    <property type="entry name" value="BCTRLSENSOR"/>
</dbReference>
<dbReference type="CDD" id="cd00075">
    <property type="entry name" value="HATPase"/>
    <property type="match status" value="1"/>
</dbReference>
<sequence length="604" mass="64459">MISRSITAKLWLLLVSLVVVSLLAIGISLHGLLGNYYYRQQAQTMLDKGELLARSLATGSGGDLAGQADLLGRMAGTGVMIIDRQGLVLSCSSEAGPGDGSGMGMMGRGRGYGRMMHGNFPVTGMHLEGAEVQQVLAGNTVVKRGYQEAFNTSMLTVAVPIKAGNEVNGAVILFAPEASLSAAMGAMSRLILYAGLVAVLLATILALFAARRVTRPLKSLSLAARQMARGDFSVRVPVASADELGQLAGSFNFLAGELSRTVAALSREKEKLNRVVRDMTDGVLAFTASGRVLFANPRAEKLLGLPLSPGAELPVELLDPLRAAVVGEGTTGEINWQERVLAVRAAPLQEEDPCGEAAVAILQDITTQKKMEQMRREFLASVSHELRTPLSFIQGYGEALADGLATDEKERQEYTGIILAEANRLRRLVDDLFDLNKMAAGHLPLELAEVDPGELVTGVARKYQPLLAEHGLVLEVDLEPYLPPVWADAGRLEQVLVNLLDNARRHTSPGGRITISAGLAGRELKISVADTGRGIPAGELPYIWERFYKVDKSRSRGDSGSGLGLAIVKGLVEAHGGRVEVVSEPGRGSIFSFYLPLHIDSENG</sequence>
<dbReference type="InterPro" id="IPR036097">
    <property type="entry name" value="HisK_dim/P_sf"/>
</dbReference>